<gene>
    <name evidence="9" type="ORF">OXH18_22710</name>
</gene>
<dbReference type="InterPro" id="IPR024320">
    <property type="entry name" value="LPG_synthase_C"/>
</dbReference>
<evidence type="ECO:0000259" key="8">
    <source>
        <dbReference type="Pfam" id="PF16995"/>
    </source>
</evidence>
<comment type="subcellular location">
    <subcellularLocation>
        <location evidence="1">Cell membrane</location>
        <topology evidence="1">Multi-pass membrane protein</topology>
    </subcellularLocation>
</comment>
<evidence type="ECO:0000256" key="2">
    <source>
        <dbReference type="ARBA" id="ARBA00022475"/>
    </source>
</evidence>
<keyword evidence="5 6" id="KW-0472">Membrane</keyword>
<keyword evidence="3 6" id="KW-0812">Transmembrane</keyword>
<evidence type="ECO:0000313" key="10">
    <source>
        <dbReference type="Proteomes" id="UP001163152"/>
    </source>
</evidence>
<evidence type="ECO:0000256" key="6">
    <source>
        <dbReference type="SAM" id="Phobius"/>
    </source>
</evidence>
<dbReference type="PANTHER" id="PTHR34697">
    <property type="entry name" value="PHOSPHATIDYLGLYCEROL LYSYLTRANSFERASE"/>
    <property type="match status" value="1"/>
</dbReference>
<evidence type="ECO:0000256" key="3">
    <source>
        <dbReference type="ARBA" id="ARBA00022692"/>
    </source>
</evidence>
<dbReference type="InterPro" id="IPR016181">
    <property type="entry name" value="Acyl_CoA_acyltransferase"/>
</dbReference>
<evidence type="ECO:0000259" key="7">
    <source>
        <dbReference type="Pfam" id="PF09924"/>
    </source>
</evidence>
<name>A0A9E8ZB30_9CYAN</name>
<feature type="transmembrane region" description="Helical" evidence="6">
    <location>
        <begin position="88"/>
        <end position="107"/>
    </location>
</feature>
<keyword evidence="4 6" id="KW-1133">Transmembrane helix</keyword>
<dbReference type="Pfam" id="PF16995">
    <property type="entry name" value="tRNA-synt_2_TM"/>
    <property type="match status" value="1"/>
</dbReference>
<dbReference type="GO" id="GO:0055091">
    <property type="term" value="P:phospholipid homeostasis"/>
    <property type="evidence" value="ECO:0007669"/>
    <property type="project" value="TreeGrafter"/>
</dbReference>
<dbReference type="KEGG" id="tsin:OXH18_22710"/>
<protein>
    <submittedName>
        <fullName evidence="9">Phosphatidylglycerol lysyltransferase domain-containing protein</fullName>
    </submittedName>
</protein>
<keyword evidence="10" id="KW-1185">Reference proteome</keyword>
<keyword evidence="2" id="KW-1003">Cell membrane</keyword>
<dbReference type="InterPro" id="IPR051211">
    <property type="entry name" value="PG_lysyltransferase"/>
</dbReference>
<dbReference type="GO" id="GO:0016755">
    <property type="term" value="F:aminoacyltransferase activity"/>
    <property type="evidence" value="ECO:0007669"/>
    <property type="project" value="TreeGrafter"/>
</dbReference>
<sequence length="565" mass="63977">MIDQRISGGNVLTWRSRLGIWTAALLTGIVGLVNLVSAVTPRVAARVELLREIFPFQVRAGAHLFAVLAGFILLTLASSLLRRKRVAWLLTLVLLAVSMISNLVKGLDYEESILAGVLFVQLLLMRKWFTARSDRPSLTRGVQVLLAALLFTLAYGTLGFYLLDREFNQQFDLWEALNQTLAMFFTADNGGLEPTNRFGRFFANSVEWVGLLTVLYALWMLLRPVLLRSGATPEERQKARLIVEQYGRSSLARFALLDDKVYYFSPSDRSVIAYAQKGRGAIALGDPIGPSDDRREAIIGFQQFCARNDWLPAFYQTLPDDVALYKAAGFQVLQIGEEAIVDLHAFTMEGKAGKNLRTAVNKLTKAGHKVDFYLPPIATDLLKELRTVSDEWLQTMHGAEKKFSLGWFDEDYLRDCEIAVVRSSTGQIQAFANIVPEYQCNDATIDLMRHRAEIERGTMDFLFISLFQHFKERGYDGFNLGLSALSGVGEMEQSARLEKGIHYLYKHLNQFYNFKGLHEYKDKFHPRWEPRYFVFPSLTALPDVVIALIRADSGDRLFDYFKPGS</sequence>
<feature type="transmembrane region" description="Helical" evidence="6">
    <location>
        <begin position="20"/>
        <end position="40"/>
    </location>
</feature>
<dbReference type="InterPro" id="IPR031553">
    <property type="entry name" value="tRNA-synt_2_TM"/>
</dbReference>
<evidence type="ECO:0000256" key="4">
    <source>
        <dbReference type="ARBA" id="ARBA00022989"/>
    </source>
</evidence>
<feature type="transmembrane region" description="Helical" evidence="6">
    <location>
        <begin position="60"/>
        <end position="81"/>
    </location>
</feature>
<feature type="transmembrane region" description="Helical" evidence="6">
    <location>
        <begin position="141"/>
        <end position="163"/>
    </location>
</feature>
<evidence type="ECO:0000256" key="5">
    <source>
        <dbReference type="ARBA" id="ARBA00023136"/>
    </source>
</evidence>
<feature type="domain" description="Phosphatidylglycerol lysyltransferase C-terminal" evidence="7">
    <location>
        <begin position="242"/>
        <end position="534"/>
    </location>
</feature>
<feature type="transmembrane region" description="Helical" evidence="6">
    <location>
        <begin position="201"/>
        <end position="222"/>
    </location>
</feature>
<dbReference type="SUPFAM" id="SSF55729">
    <property type="entry name" value="Acyl-CoA N-acyltransferases (Nat)"/>
    <property type="match status" value="1"/>
</dbReference>
<dbReference type="AlphaFoldDB" id="A0A9E8ZB30"/>
<evidence type="ECO:0000313" key="9">
    <source>
        <dbReference type="EMBL" id="WAL59950.1"/>
    </source>
</evidence>
<proteinExistence type="predicted"/>
<evidence type="ECO:0000256" key="1">
    <source>
        <dbReference type="ARBA" id="ARBA00004651"/>
    </source>
</evidence>
<dbReference type="EMBL" id="CP113797">
    <property type="protein sequence ID" value="WAL59950.1"/>
    <property type="molecule type" value="Genomic_DNA"/>
</dbReference>
<dbReference type="PANTHER" id="PTHR34697:SF2">
    <property type="entry name" value="PHOSPHATIDYLGLYCEROL LYSYLTRANSFERASE"/>
    <property type="match status" value="1"/>
</dbReference>
<dbReference type="Proteomes" id="UP001163152">
    <property type="component" value="Chromosome"/>
</dbReference>
<dbReference type="Pfam" id="PF09924">
    <property type="entry name" value="LPG_synthase_C"/>
    <property type="match status" value="1"/>
</dbReference>
<organism evidence="9 10">
    <name type="scientific">Thermocoleostomius sinensis A174</name>
    <dbReference type="NCBI Taxonomy" id="2016057"/>
    <lineage>
        <taxon>Bacteria</taxon>
        <taxon>Bacillati</taxon>
        <taxon>Cyanobacteriota</taxon>
        <taxon>Cyanophyceae</taxon>
        <taxon>Oculatellales</taxon>
        <taxon>Oculatellaceae</taxon>
        <taxon>Thermocoleostomius</taxon>
    </lineage>
</organism>
<reference evidence="9" key="1">
    <citation type="submission" date="2022-12" db="EMBL/GenBank/DDBJ databases">
        <title>Polyphasic identification of a Novel Hot-Spring Cyanobacterium Ocullathermofonsia sinensis gen nov. sp. nov. and Genomic Insights on its Adaptations to the Thermal Habitat.</title>
        <authorList>
            <person name="Daroch M."/>
            <person name="Tang J."/>
            <person name="Jiang Y."/>
        </authorList>
    </citation>
    <scope>NUCLEOTIDE SEQUENCE</scope>
    <source>
        <strain evidence="9">PKUAC-SCTA174</strain>
    </source>
</reference>
<accession>A0A9E8ZB30</accession>
<dbReference type="GO" id="GO:0005886">
    <property type="term" value="C:plasma membrane"/>
    <property type="evidence" value="ECO:0007669"/>
    <property type="project" value="UniProtKB-SubCell"/>
</dbReference>
<feature type="domain" description="Lysyl-tRNA synthetase N-terminal transmembrane region" evidence="8">
    <location>
        <begin position="24"/>
        <end position="154"/>
    </location>
</feature>